<evidence type="ECO:0000313" key="9">
    <source>
        <dbReference type="EMBL" id="OUQ10276.1"/>
    </source>
</evidence>
<feature type="transmembrane region" description="Helical" evidence="5">
    <location>
        <begin position="51"/>
        <end position="72"/>
    </location>
</feature>
<evidence type="ECO:0000256" key="3">
    <source>
        <dbReference type="ARBA" id="ARBA00022989"/>
    </source>
</evidence>
<accession>A0A0H2PZV2</accession>
<evidence type="ECO:0000313" key="7">
    <source>
        <dbReference type="EMBL" id="MDT2796912.1"/>
    </source>
</evidence>
<dbReference type="Proteomes" id="UP000196074">
    <property type="component" value="Unassembled WGS sequence"/>
</dbReference>
<evidence type="ECO:0000313" key="10">
    <source>
        <dbReference type="Proteomes" id="UP000196074"/>
    </source>
</evidence>
<dbReference type="Pfam" id="PF01061">
    <property type="entry name" value="ABC2_membrane"/>
    <property type="match status" value="1"/>
</dbReference>
<dbReference type="GO" id="GO:0016020">
    <property type="term" value="C:membrane"/>
    <property type="evidence" value="ECO:0007669"/>
    <property type="project" value="UniProtKB-SubCell"/>
</dbReference>
<reference evidence="9" key="2">
    <citation type="journal article" date="2018" name="BMC Genomics">
        <title>Whole genome sequencing and function prediction of 133 gut anaerobes isolated from chicken caecum in pure cultures.</title>
        <authorList>
            <person name="Medvecky M."/>
            <person name="Cejkova D."/>
            <person name="Polansky O."/>
            <person name="Karasova D."/>
            <person name="Kubasova T."/>
            <person name="Cizek A."/>
            <person name="Rychlik I."/>
        </authorList>
    </citation>
    <scope>NUCLEOTIDE SEQUENCE</scope>
    <source>
        <strain evidence="9">An144</strain>
    </source>
</reference>
<evidence type="ECO:0000313" key="8">
    <source>
        <dbReference type="EMBL" id="MDZ5598069.1"/>
    </source>
</evidence>
<proteinExistence type="predicted"/>
<feature type="transmembrane region" description="Helical" evidence="5">
    <location>
        <begin position="133"/>
        <end position="160"/>
    </location>
</feature>
<evidence type="ECO:0000256" key="4">
    <source>
        <dbReference type="ARBA" id="ARBA00023136"/>
    </source>
</evidence>
<evidence type="ECO:0000259" key="6">
    <source>
        <dbReference type="Pfam" id="PF01061"/>
    </source>
</evidence>
<protein>
    <submittedName>
        <fullName evidence="7 9">ABC transporter</fullName>
    </submittedName>
</protein>
<name>A0A0H2PZV2_9ENTE</name>
<dbReference type="Proteomes" id="UP001255696">
    <property type="component" value="Unassembled WGS sequence"/>
</dbReference>
<organism evidence="9 10">
    <name type="scientific">Enterococcus cecorum</name>
    <dbReference type="NCBI Taxonomy" id="44008"/>
    <lineage>
        <taxon>Bacteria</taxon>
        <taxon>Bacillati</taxon>
        <taxon>Bacillota</taxon>
        <taxon>Bacilli</taxon>
        <taxon>Lactobacillales</taxon>
        <taxon>Enterococcaceae</taxon>
        <taxon>Enterococcus</taxon>
    </lineage>
</organism>
<dbReference type="InterPro" id="IPR013525">
    <property type="entry name" value="ABC2_TM"/>
</dbReference>
<feature type="transmembrane region" description="Helical" evidence="5">
    <location>
        <begin position="172"/>
        <end position="193"/>
    </location>
</feature>
<sequence>MSLSDLTREFFRQLQEMGQFKLNLLFANLSIVIMVSGYLDYFTGHQSVEALFFLLFTWYFATHSITHPTFFVEDEVYDRTLISVIQSRKSLVSVLLLKIIVQMLIDLVKAIPLFLLIAFVMKVPFNHGVAGSLLIFLLCFVVIFGLYGMGLGFAGFSLLYSRTSSVTGLISYFMLFFTGILTQSTNLVLTYLFPYQYLRSFILQPNLATASILSLYAIIYWVIGLLVFYALFSHAKKKGAIFNV</sequence>
<evidence type="ECO:0000256" key="5">
    <source>
        <dbReference type="SAM" id="Phobius"/>
    </source>
</evidence>
<keyword evidence="3 5" id="KW-1133">Transmembrane helix</keyword>
<keyword evidence="4 5" id="KW-0472">Membrane</keyword>
<feature type="transmembrane region" description="Helical" evidence="5">
    <location>
        <begin position="93"/>
        <end position="121"/>
    </location>
</feature>
<feature type="transmembrane region" description="Helical" evidence="5">
    <location>
        <begin position="213"/>
        <end position="232"/>
    </location>
</feature>
<keyword evidence="2 5" id="KW-0812">Transmembrane</keyword>
<dbReference type="EMBL" id="JAXOGL010000011">
    <property type="protein sequence ID" value="MDZ5598069.1"/>
    <property type="molecule type" value="Genomic_DNA"/>
</dbReference>
<gene>
    <name evidence="9" type="ORF">B5E88_06940</name>
    <name evidence="7" type="ORF">P7H47_06605</name>
    <name evidence="8" type="ORF">U1294_07490</name>
</gene>
<dbReference type="EMBL" id="NFLC01000011">
    <property type="protein sequence ID" value="OUQ10276.1"/>
    <property type="molecule type" value="Genomic_DNA"/>
</dbReference>
<dbReference type="AlphaFoldDB" id="A0A0H2PZV2"/>
<comment type="subcellular location">
    <subcellularLocation>
        <location evidence="1">Membrane</location>
        <topology evidence="1">Multi-pass membrane protein</topology>
    </subcellularLocation>
</comment>
<evidence type="ECO:0000256" key="1">
    <source>
        <dbReference type="ARBA" id="ARBA00004141"/>
    </source>
</evidence>
<dbReference type="Proteomes" id="UP001290582">
    <property type="component" value="Unassembled WGS sequence"/>
</dbReference>
<dbReference type="GO" id="GO:0140359">
    <property type="term" value="F:ABC-type transporter activity"/>
    <property type="evidence" value="ECO:0007669"/>
    <property type="project" value="InterPro"/>
</dbReference>
<reference evidence="8" key="4">
    <citation type="submission" date="2023-12" db="EMBL/GenBank/DDBJ databases">
        <title>Molecular genomic analyses of Enterococcus cecorum from sepsis oubreaks in broilers.</title>
        <authorList>
            <person name="Rhoads D."/>
            <person name="Alrubaye A."/>
        </authorList>
    </citation>
    <scope>NUCLEOTIDE SEQUENCE</scope>
    <source>
        <strain evidence="8">1755</strain>
    </source>
</reference>
<dbReference type="EMBL" id="JARQBI010000013">
    <property type="protein sequence ID" value="MDT2796912.1"/>
    <property type="molecule type" value="Genomic_DNA"/>
</dbReference>
<comment type="caution">
    <text evidence="9">The sequence shown here is derived from an EMBL/GenBank/DDBJ whole genome shotgun (WGS) entry which is preliminary data.</text>
</comment>
<reference evidence="7" key="3">
    <citation type="submission" date="2023-03" db="EMBL/GenBank/DDBJ databases">
        <authorList>
            <person name="Shen W."/>
            <person name="Cai J."/>
        </authorList>
    </citation>
    <scope>NUCLEOTIDE SEQUENCE</scope>
    <source>
        <strain evidence="7">B245-2</strain>
    </source>
</reference>
<evidence type="ECO:0000256" key="2">
    <source>
        <dbReference type="ARBA" id="ARBA00022692"/>
    </source>
</evidence>
<dbReference type="RefSeq" id="WP_016250664.1">
    <property type="nucleotide sequence ID" value="NZ_AP035890.1"/>
</dbReference>
<feature type="transmembrane region" description="Helical" evidence="5">
    <location>
        <begin position="20"/>
        <end position="39"/>
    </location>
</feature>
<reference evidence="10" key="1">
    <citation type="submission" date="2017-04" db="EMBL/GenBank/DDBJ databases">
        <title>Function of individual gut microbiota members based on whole genome sequencing of pure cultures obtained from chicken caecum.</title>
        <authorList>
            <person name="Medvecky M."/>
            <person name="Cejkova D."/>
            <person name="Polansky O."/>
            <person name="Karasova D."/>
            <person name="Kubasova T."/>
            <person name="Cizek A."/>
            <person name="Rychlik I."/>
        </authorList>
    </citation>
    <scope>NUCLEOTIDE SEQUENCE [LARGE SCALE GENOMIC DNA]</scope>
    <source>
        <strain evidence="10">An144</strain>
    </source>
</reference>
<feature type="domain" description="ABC-2 type transporter transmembrane" evidence="6">
    <location>
        <begin position="7"/>
        <end position="188"/>
    </location>
</feature>
<dbReference type="GeneID" id="60872710"/>